<dbReference type="Pfam" id="PF04932">
    <property type="entry name" value="Wzy_C"/>
    <property type="match status" value="1"/>
</dbReference>
<sequence>MSYPQADQLPILQRFRAILLVWLSIGLFVQLSGNMWLPSGSSHAAQINLWFMLPCLLLLATYANRCTEVIKTKEELFIVLFILYFVISALWTTSDKSGVFNKYVRNGAYVMVYLAGITLLYLKRPKYLLHAIDIAMLVVAVGAIITFYIQLFGVDASFSYRETRIHEMGIGEFGKFSTPIQSANYFGAFTILAFGRLLNENNKAKVTILSLFTLIFFSYVFLTGSRGPLVGVVFAIIACLLTLRPKLILPACLISVTSIIALIVLTTDVSSLNLNSENFDSVMASVTSNRWFVWEKAIAKVLAEQPVIGFGADANMAFYNPLINFTYYHPHSGFVLITYETGLVGLFLYVLSMSSVIVASFKLLNVQHTKIAFGLLAFSFIAMLTDVHKVVTRPHEYWVFLWLPVGLVLAAKRETLQNKDQDLSRKVTTELEYSYEEKTSKPNVTQDS</sequence>
<feature type="transmembrane region" description="Helical" evidence="5">
    <location>
        <begin position="103"/>
        <end position="122"/>
    </location>
</feature>
<comment type="subcellular location">
    <subcellularLocation>
        <location evidence="1">Membrane</location>
        <topology evidence="1">Multi-pass membrane protein</topology>
    </subcellularLocation>
</comment>
<protein>
    <submittedName>
        <fullName evidence="7">O-antigen ligase family protein</fullName>
    </submittedName>
</protein>
<dbReference type="PANTHER" id="PTHR37422:SF13">
    <property type="entry name" value="LIPOPOLYSACCHARIDE BIOSYNTHESIS PROTEIN PA4999-RELATED"/>
    <property type="match status" value="1"/>
</dbReference>
<feature type="transmembrane region" description="Helical" evidence="5">
    <location>
        <begin position="371"/>
        <end position="391"/>
    </location>
</feature>
<reference evidence="7 8" key="1">
    <citation type="submission" date="2022-10" db="EMBL/GenBank/DDBJ databases">
        <title>High-quality genome sequences of two octocoral-associated bacteria, Endozoicomonas euniceicola EF212 and Endozoicomonas gorgoniicola PS125.</title>
        <authorList>
            <person name="Chiou Y.-J."/>
            <person name="Chen Y.-H."/>
        </authorList>
    </citation>
    <scope>NUCLEOTIDE SEQUENCE [LARGE SCALE GENOMIC DNA]</scope>
    <source>
        <strain evidence="7 8">PS125</strain>
    </source>
</reference>
<feature type="transmembrane region" description="Helical" evidence="5">
    <location>
        <begin position="43"/>
        <end position="63"/>
    </location>
</feature>
<feature type="domain" description="O-antigen ligase-related" evidence="6">
    <location>
        <begin position="212"/>
        <end position="350"/>
    </location>
</feature>
<dbReference type="RefSeq" id="WP_262564768.1">
    <property type="nucleotide sequence ID" value="NZ_JAPFCC010000001.1"/>
</dbReference>
<comment type="caution">
    <text evidence="7">The sequence shown here is derived from an EMBL/GenBank/DDBJ whole genome shotgun (WGS) entry which is preliminary data.</text>
</comment>
<gene>
    <name evidence="7" type="ORF">NX722_20745</name>
</gene>
<dbReference type="Proteomes" id="UP001209854">
    <property type="component" value="Unassembled WGS sequence"/>
</dbReference>
<evidence type="ECO:0000256" key="2">
    <source>
        <dbReference type="ARBA" id="ARBA00022692"/>
    </source>
</evidence>
<feature type="transmembrane region" description="Helical" evidence="5">
    <location>
        <begin position="228"/>
        <end position="243"/>
    </location>
</feature>
<feature type="transmembrane region" description="Helical" evidence="5">
    <location>
        <begin position="182"/>
        <end position="199"/>
    </location>
</feature>
<keyword evidence="3 5" id="KW-1133">Transmembrane helix</keyword>
<keyword evidence="8" id="KW-1185">Reference proteome</keyword>
<dbReference type="InterPro" id="IPR051533">
    <property type="entry name" value="WaaL-like"/>
</dbReference>
<dbReference type="PANTHER" id="PTHR37422">
    <property type="entry name" value="TEICHURONIC ACID BIOSYNTHESIS PROTEIN TUAE"/>
    <property type="match status" value="1"/>
</dbReference>
<evidence type="ECO:0000313" key="8">
    <source>
        <dbReference type="Proteomes" id="UP001209854"/>
    </source>
</evidence>
<proteinExistence type="predicted"/>
<feature type="transmembrane region" description="Helical" evidence="5">
    <location>
        <begin position="134"/>
        <end position="153"/>
    </location>
</feature>
<evidence type="ECO:0000256" key="1">
    <source>
        <dbReference type="ARBA" id="ARBA00004141"/>
    </source>
</evidence>
<evidence type="ECO:0000256" key="3">
    <source>
        <dbReference type="ARBA" id="ARBA00022989"/>
    </source>
</evidence>
<dbReference type="GO" id="GO:0016874">
    <property type="term" value="F:ligase activity"/>
    <property type="evidence" value="ECO:0007669"/>
    <property type="project" value="UniProtKB-KW"/>
</dbReference>
<keyword evidence="4 5" id="KW-0472">Membrane</keyword>
<evidence type="ECO:0000256" key="5">
    <source>
        <dbReference type="SAM" id="Phobius"/>
    </source>
</evidence>
<keyword evidence="7" id="KW-0436">Ligase</keyword>
<name>A0ABT3N057_9GAMM</name>
<feature type="transmembrane region" description="Helical" evidence="5">
    <location>
        <begin position="248"/>
        <end position="267"/>
    </location>
</feature>
<feature type="transmembrane region" description="Helical" evidence="5">
    <location>
        <begin position="397"/>
        <end position="416"/>
    </location>
</feature>
<organism evidence="7 8">
    <name type="scientific">Endozoicomonas gorgoniicola</name>
    <dbReference type="NCBI Taxonomy" id="1234144"/>
    <lineage>
        <taxon>Bacteria</taxon>
        <taxon>Pseudomonadati</taxon>
        <taxon>Pseudomonadota</taxon>
        <taxon>Gammaproteobacteria</taxon>
        <taxon>Oceanospirillales</taxon>
        <taxon>Endozoicomonadaceae</taxon>
        <taxon>Endozoicomonas</taxon>
    </lineage>
</organism>
<feature type="transmembrane region" description="Helical" evidence="5">
    <location>
        <begin position="343"/>
        <end position="364"/>
    </location>
</feature>
<dbReference type="EMBL" id="JAPFCC010000001">
    <property type="protein sequence ID" value="MCW7555005.1"/>
    <property type="molecule type" value="Genomic_DNA"/>
</dbReference>
<feature type="transmembrane region" description="Helical" evidence="5">
    <location>
        <begin position="206"/>
        <end position="222"/>
    </location>
</feature>
<dbReference type="InterPro" id="IPR007016">
    <property type="entry name" value="O-antigen_ligase-rel_domated"/>
</dbReference>
<evidence type="ECO:0000259" key="6">
    <source>
        <dbReference type="Pfam" id="PF04932"/>
    </source>
</evidence>
<evidence type="ECO:0000256" key="4">
    <source>
        <dbReference type="ARBA" id="ARBA00023136"/>
    </source>
</evidence>
<keyword evidence="2 5" id="KW-0812">Transmembrane</keyword>
<accession>A0ABT3N057</accession>
<feature type="transmembrane region" description="Helical" evidence="5">
    <location>
        <begin position="75"/>
        <end position="91"/>
    </location>
</feature>
<feature type="transmembrane region" description="Helical" evidence="5">
    <location>
        <begin position="17"/>
        <end position="37"/>
    </location>
</feature>
<evidence type="ECO:0000313" key="7">
    <source>
        <dbReference type="EMBL" id="MCW7555005.1"/>
    </source>
</evidence>